<gene>
    <name evidence="1" type="ORF">AG1IA_09166</name>
</gene>
<protein>
    <submittedName>
        <fullName evidence="1">Uncharacterized protein</fullName>
    </submittedName>
</protein>
<accession>L8WKC9</accession>
<evidence type="ECO:0000313" key="2">
    <source>
        <dbReference type="Proteomes" id="UP000011668"/>
    </source>
</evidence>
<sequence length="46" mass="5120">MTRDNRKIRNTVNDASTALHLWPKFAHSSTGHSYGRFGNGIASCNE</sequence>
<evidence type="ECO:0000313" key="1">
    <source>
        <dbReference type="EMBL" id="ELU36799.1"/>
    </source>
</evidence>
<reference evidence="1 2" key="1">
    <citation type="journal article" date="2013" name="Nat. Commun.">
        <title>The evolution and pathogenic mechanisms of the rice sheath blight pathogen.</title>
        <authorList>
            <person name="Zheng A."/>
            <person name="Lin R."/>
            <person name="Xu L."/>
            <person name="Qin P."/>
            <person name="Tang C."/>
            <person name="Ai P."/>
            <person name="Zhang D."/>
            <person name="Liu Y."/>
            <person name="Sun Z."/>
            <person name="Feng H."/>
            <person name="Wang Y."/>
            <person name="Chen Y."/>
            <person name="Liang X."/>
            <person name="Fu R."/>
            <person name="Li Q."/>
            <person name="Zhang J."/>
            <person name="Yu X."/>
            <person name="Xie Z."/>
            <person name="Ding L."/>
            <person name="Guan P."/>
            <person name="Tang J."/>
            <person name="Liang Y."/>
            <person name="Wang S."/>
            <person name="Deng Q."/>
            <person name="Li S."/>
            <person name="Zhu J."/>
            <person name="Wang L."/>
            <person name="Liu H."/>
            <person name="Li P."/>
        </authorList>
    </citation>
    <scope>NUCLEOTIDE SEQUENCE [LARGE SCALE GENOMIC DNA]</scope>
    <source>
        <strain evidence="2">AG-1 IA</strain>
    </source>
</reference>
<dbReference type="Proteomes" id="UP000011668">
    <property type="component" value="Unassembled WGS sequence"/>
</dbReference>
<proteinExistence type="predicted"/>
<keyword evidence="2" id="KW-1185">Reference proteome</keyword>
<dbReference type="EMBL" id="AFRT01003049">
    <property type="protein sequence ID" value="ELU36799.1"/>
    <property type="molecule type" value="Genomic_DNA"/>
</dbReference>
<name>L8WKC9_THACA</name>
<dbReference type="AlphaFoldDB" id="L8WKC9"/>
<comment type="caution">
    <text evidence="1">The sequence shown here is derived from an EMBL/GenBank/DDBJ whole genome shotgun (WGS) entry which is preliminary data.</text>
</comment>
<dbReference type="HOGENOM" id="CLU_3191627_0_0_1"/>
<organism evidence="1 2">
    <name type="scientific">Thanatephorus cucumeris (strain AG1-IA)</name>
    <name type="common">Rice sheath blight fungus</name>
    <name type="synonym">Rhizoctonia solani</name>
    <dbReference type="NCBI Taxonomy" id="983506"/>
    <lineage>
        <taxon>Eukaryota</taxon>
        <taxon>Fungi</taxon>
        <taxon>Dikarya</taxon>
        <taxon>Basidiomycota</taxon>
        <taxon>Agaricomycotina</taxon>
        <taxon>Agaricomycetes</taxon>
        <taxon>Cantharellales</taxon>
        <taxon>Ceratobasidiaceae</taxon>
        <taxon>Rhizoctonia</taxon>
        <taxon>Rhizoctonia solani AG-1</taxon>
    </lineage>
</organism>